<protein>
    <submittedName>
        <fullName evidence="5">Endonuclease MutS2</fullName>
    </submittedName>
</protein>
<dbReference type="SMART" id="SM00534">
    <property type="entry name" value="MUTSac"/>
    <property type="match status" value="1"/>
</dbReference>
<dbReference type="InterPro" id="IPR036187">
    <property type="entry name" value="DNA_mismatch_repair_MutS_sf"/>
</dbReference>
<evidence type="ECO:0000256" key="2">
    <source>
        <dbReference type="ARBA" id="ARBA00022840"/>
    </source>
</evidence>
<name>A0ABU6NYK0_9BACI</name>
<evidence type="ECO:0000313" key="5">
    <source>
        <dbReference type="EMBL" id="MED4401950.1"/>
    </source>
</evidence>
<keyword evidence="1" id="KW-0547">Nucleotide-binding</keyword>
<dbReference type="NCBIfam" id="TIGR01069">
    <property type="entry name" value="mutS2"/>
    <property type="match status" value="1"/>
</dbReference>
<evidence type="ECO:0000256" key="3">
    <source>
        <dbReference type="ARBA" id="ARBA00023125"/>
    </source>
</evidence>
<keyword evidence="6" id="KW-1185">Reference proteome</keyword>
<evidence type="ECO:0000259" key="4">
    <source>
        <dbReference type="PROSITE" id="PS00486"/>
    </source>
</evidence>
<comment type="caution">
    <text evidence="5">The sequence shown here is derived from an EMBL/GenBank/DDBJ whole genome shotgun (WGS) entry which is preliminary data.</text>
</comment>
<dbReference type="SMART" id="SM00533">
    <property type="entry name" value="MUTSd"/>
    <property type="match status" value="1"/>
</dbReference>
<feature type="domain" description="DNA mismatch repair proteins mutS family" evidence="4">
    <location>
        <begin position="405"/>
        <end position="421"/>
    </location>
</feature>
<dbReference type="InterPro" id="IPR007696">
    <property type="entry name" value="DNA_mismatch_repair_MutS_core"/>
</dbReference>
<dbReference type="PIRSF" id="PIRSF005814">
    <property type="entry name" value="MutS_YshD"/>
    <property type="match status" value="1"/>
</dbReference>
<dbReference type="PANTHER" id="PTHR48466">
    <property type="entry name" value="OS10G0509000 PROTEIN-RELATED"/>
    <property type="match status" value="1"/>
</dbReference>
<organism evidence="5 6">
    <name type="scientific">Metabacillus fastidiosus</name>
    <dbReference type="NCBI Taxonomy" id="1458"/>
    <lineage>
        <taxon>Bacteria</taxon>
        <taxon>Bacillati</taxon>
        <taxon>Bacillota</taxon>
        <taxon>Bacilli</taxon>
        <taxon>Bacillales</taxon>
        <taxon>Bacillaceae</taxon>
        <taxon>Metabacillus</taxon>
    </lineage>
</organism>
<dbReference type="Gene3D" id="3.40.50.300">
    <property type="entry name" value="P-loop containing nucleotide triphosphate hydrolases"/>
    <property type="match status" value="1"/>
</dbReference>
<dbReference type="InterPro" id="IPR045076">
    <property type="entry name" value="MutS"/>
</dbReference>
<dbReference type="PANTHER" id="PTHR48466:SF2">
    <property type="entry name" value="OS10G0509000 PROTEIN"/>
    <property type="match status" value="1"/>
</dbReference>
<evidence type="ECO:0000256" key="1">
    <source>
        <dbReference type="ARBA" id="ARBA00022741"/>
    </source>
</evidence>
<reference evidence="5 6" key="1">
    <citation type="submission" date="2023-03" db="EMBL/GenBank/DDBJ databases">
        <title>Bacillus Genome Sequencing.</title>
        <authorList>
            <person name="Dunlap C."/>
        </authorList>
    </citation>
    <scope>NUCLEOTIDE SEQUENCE [LARGE SCALE GENOMIC DNA]</scope>
    <source>
        <strain evidence="5 6">NRS-1717</strain>
    </source>
</reference>
<dbReference type="EMBL" id="JARTFS010000008">
    <property type="protein sequence ID" value="MED4401950.1"/>
    <property type="molecule type" value="Genomic_DNA"/>
</dbReference>
<evidence type="ECO:0000313" key="6">
    <source>
        <dbReference type="Proteomes" id="UP001342826"/>
    </source>
</evidence>
<gene>
    <name evidence="5" type="ORF">P9271_11540</name>
</gene>
<dbReference type="RefSeq" id="WP_328015265.1">
    <property type="nucleotide sequence ID" value="NZ_JARTFS010000008.1"/>
</dbReference>
<dbReference type="SUPFAM" id="SSF52540">
    <property type="entry name" value="P-loop containing nucleoside triphosphate hydrolases"/>
    <property type="match status" value="1"/>
</dbReference>
<keyword evidence="5" id="KW-0378">Hydrolase</keyword>
<dbReference type="SUPFAM" id="SSF48334">
    <property type="entry name" value="DNA repair protein MutS, domain III"/>
    <property type="match status" value="1"/>
</dbReference>
<dbReference type="GO" id="GO:0004519">
    <property type="term" value="F:endonuclease activity"/>
    <property type="evidence" value="ECO:0007669"/>
    <property type="project" value="UniProtKB-KW"/>
</dbReference>
<sequence>MNKQTIEVLQFTDVKEEIASYTVSEMAKKEILSLHPTTNKKQIEAWMNEVDEAGEILEITSSVPIHGLKGIERLLKSFNKGVVLNAAQLIELYDLLVCMDKIKRFMKDKEYAAPVITTYAASFHNLDKLAEEIIRSIRNGKIDDYASKELLKIRKQITILEERIKSKVDHLLKSSKYSKYIQENIVSMRSNRYVIPVKKEYRKNVKGTVLDTSASGSTVYIEPEEIGMIQDEIYILKMQEEAEEQMILSVLTGLVEQHEYEIKLAADIMIRYDVIFAKAKYSKKINGVSPKINEHHTIKLKNARHPFVGENAVPLNFTIGENFDALLITGPNTGGKTVTIKTVGLLTMMAQTGFHIPAEQGSEIAIFHNILVDIGDGQSIQQSLSTFSSRIKNIIEILGETTPQTLVLIDELGSGTDPAEGMGLAISILEELFNKGATLLATTHYSEIKTYANERDGFENGSMEFDIATLQPTYRLLIGKGGESQAFEIALRLGMNPKLIERAHEVTYKEKKSYEPSPSFSKYELDRQLAMNEKYIYKQKHHQKEEVEIAQINFKKGDNVKIPSLNEFGIVYKEANEKGEIEVFVKGKKMVFNHKRLTLYIKAEELYPAEYDMDIIFQSKEYRKAKNLMTKRHVEGNSIEELD</sequence>
<dbReference type="InterPro" id="IPR027417">
    <property type="entry name" value="P-loop_NTPase"/>
</dbReference>
<keyword evidence="5" id="KW-0255">Endonuclease</keyword>
<dbReference type="PROSITE" id="PS00486">
    <property type="entry name" value="DNA_MISMATCH_REPAIR_2"/>
    <property type="match status" value="1"/>
</dbReference>
<proteinExistence type="predicted"/>
<keyword evidence="2" id="KW-0067">ATP-binding</keyword>
<dbReference type="InterPro" id="IPR000432">
    <property type="entry name" value="DNA_mismatch_repair_MutS_C"/>
</dbReference>
<dbReference type="Proteomes" id="UP001342826">
    <property type="component" value="Unassembled WGS sequence"/>
</dbReference>
<keyword evidence="3" id="KW-0238">DNA-binding</keyword>
<dbReference type="InterPro" id="IPR005747">
    <property type="entry name" value="MutS2"/>
</dbReference>
<accession>A0ABU6NYK0</accession>
<dbReference type="Pfam" id="PF00488">
    <property type="entry name" value="MutS_V"/>
    <property type="match status" value="1"/>
</dbReference>
<keyword evidence="5" id="KW-0540">Nuclease</keyword>